<feature type="compositionally biased region" description="Basic and acidic residues" evidence="1">
    <location>
        <begin position="86"/>
        <end position="95"/>
    </location>
</feature>
<organism evidence="2 3">
    <name type="scientific">Ridgeia piscesae</name>
    <name type="common">Tubeworm</name>
    <dbReference type="NCBI Taxonomy" id="27915"/>
    <lineage>
        <taxon>Eukaryota</taxon>
        <taxon>Metazoa</taxon>
        <taxon>Spiralia</taxon>
        <taxon>Lophotrochozoa</taxon>
        <taxon>Annelida</taxon>
        <taxon>Polychaeta</taxon>
        <taxon>Sedentaria</taxon>
        <taxon>Canalipalpata</taxon>
        <taxon>Sabellida</taxon>
        <taxon>Siboglinidae</taxon>
        <taxon>Ridgeia</taxon>
    </lineage>
</organism>
<dbReference type="AlphaFoldDB" id="A0AAD9N0S4"/>
<name>A0AAD9N0S4_RIDPI</name>
<feature type="region of interest" description="Disordered" evidence="1">
    <location>
        <begin position="128"/>
        <end position="153"/>
    </location>
</feature>
<evidence type="ECO:0000256" key="1">
    <source>
        <dbReference type="SAM" id="MobiDB-lite"/>
    </source>
</evidence>
<reference evidence="2" key="1">
    <citation type="journal article" date="2023" name="Mol. Biol. Evol.">
        <title>Third-Generation Sequencing Reveals the Adaptive Role of the Epigenome in Three Deep-Sea Polychaetes.</title>
        <authorList>
            <person name="Perez M."/>
            <person name="Aroh O."/>
            <person name="Sun Y."/>
            <person name="Lan Y."/>
            <person name="Juniper S.K."/>
            <person name="Young C.R."/>
            <person name="Angers B."/>
            <person name="Qian P.Y."/>
        </authorList>
    </citation>
    <scope>NUCLEOTIDE SEQUENCE</scope>
    <source>
        <strain evidence="2">R07B-5</strain>
    </source>
</reference>
<evidence type="ECO:0000313" key="3">
    <source>
        <dbReference type="Proteomes" id="UP001209878"/>
    </source>
</evidence>
<sequence length="230" mass="25217">MPTLVLNGAKLTVHPKEQTSLDRSTPSETCEVPETCEDPATGEETQRLSVSSGISVECFEEEELDIHESDHSLTSAGESKGHVHTLPRESGEKVKSRNGSVATTVIISETEEQDSWDRVEDVFTVRGSQEEETALVPRPNEEQKPVESASEAAQSSVRILRIEGFTPAMNKETVEMFLENQSGEIELDSCDFDVEAGVAIVAFKNPQGNKPQGTNIPNTYNVNYPLSHPM</sequence>
<dbReference type="Proteomes" id="UP001209878">
    <property type="component" value="Unassembled WGS sequence"/>
</dbReference>
<accession>A0AAD9N0S4</accession>
<comment type="caution">
    <text evidence="2">The sequence shown here is derived from an EMBL/GenBank/DDBJ whole genome shotgun (WGS) entry which is preliminary data.</text>
</comment>
<feature type="region of interest" description="Disordered" evidence="1">
    <location>
        <begin position="71"/>
        <end position="100"/>
    </location>
</feature>
<gene>
    <name evidence="2" type="ORF">NP493_2729g00005</name>
</gene>
<feature type="region of interest" description="Disordered" evidence="1">
    <location>
        <begin position="1"/>
        <end position="49"/>
    </location>
</feature>
<keyword evidence="3" id="KW-1185">Reference proteome</keyword>
<dbReference type="EMBL" id="JAODUO010002710">
    <property type="protein sequence ID" value="KAK2150821.1"/>
    <property type="molecule type" value="Genomic_DNA"/>
</dbReference>
<proteinExistence type="predicted"/>
<evidence type="ECO:0000313" key="2">
    <source>
        <dbReference type="EMBL" id="KAK2150821.1"/>
    </source>
</evidence>
<protein>
    <submittedName>
        <fullName evidence="2">Uncharacterized protein</fullName>
    </submittedName>
</protein>